<protein>
    <recommendedName>
        <fullName evidence="6">Carboxylic ester hydrolase</fullName>
        <ecNumber evidence="6">3.1.1.-</ecNumber>
    </recommendedName>
</protein>
<keyword evidence="6" id="KW-0732">Signal</keyword>
<evidence type="ECO:0000256" key="5">
    <source>
        <dbReference type="ARBA" id="ARBA00023180"/>
    </source>
</evidence>
<gene>
    <name evidence="9" type="ORF">g.12125</name>
</gene>
<keyword evidence="3" id="KW-0719">Serine esterase</keyword>
<evidence type="ECO:0000313" key="9">
    <source>
        <dbReference type="EMBL" id="JAS51005.1"/>
    </source>
</evidence>
<dbReference type="Pfam" id="PF00135">
    <property type="entry name" value="COesterase"/>
    <property type="match status" value="1"/>
</dbReference>
<dbReference type="EC" id="3.1.1.-" evidence="6"/>
<dbReference type="SUPFAM" id="SSF53474">
    <property type="entry name" value="alpha/beta-Hydrolases"/>
    <property type="match status" value="1"/>
</dbReference>
<keyword evidence="5" id="KW-0325">Glycoprotein</keyword>
<dbReference type="InterPro" id="IPR019826">
    <property type="entry name" value="Carboxylesterase_B_AS"/>
</dbReference>
<dbReference type="InterPro" id="IPR002018">
    <property type="entry name" value="CarbesteraseB"/>
</dbReference>
<dbReference type="PANTHER" id="PTHR43142:SF1">
    <property type="entry name" value="CARBOXYLIC ESTER HYDROLASE"/>
    <property type="match status" value="1"/>
</dbReference>
<evidence type="ECO:0000259" key="8">
    <source>
        <dbReference type="Pfam" id="PF00135"/>
    </source>
</evidence>
<reference evidence="9" key="1">
    <citation type="submission" date="2015-11" db="EMBL/GenBank/DDBJ databases">
        <title>De novo transcriptome assembly of four potential Pierce s Disease insect vectors from Arizona vineyards.</title>
        <authorList>
            <person name="Tassone E.E."/>
        </authorList>
    </citation>
    <scope>NUCLEOTIDE SEQUENCE</scope>
</reference>
<organism evidence="9">
    <name type="scientific">Cuerna arida</name>
    <dbReference type="NCBI Taxonomy" id="1464854"/>
    <lineage>
        <taxon>Eukaryota</taxon>
        <taxon>Metazoa</taxon>
        <taxon>Ecdysozoa</taxon>
        <taxon>Arthropoda</taxon>
        <taxon>Hexapoda</taxon>
        <taxon>Insecta</taxon>
        <taxon>Pterygota</taxon>
        <taxon>Neoptera</taxon>
        <taxon>Paraneoptera</taxon>
        <taxon>Hemiptera</taxon>
        <taxon>Auchenorrhyncha</taxon>
        <taxon>Membracoidea</taxon>
        <taxon>Cicadellidae</taxon>
        <taxon>Cicadellinae</taxon>
        <taxon>Proconiini</taxon>
        <taxon>Cuerna</taxon>
    </lineage>
</organism>
<evidence type="ECO:0000256" key="2">
    <source>
        <dbReference type="ARBA" id="ARBA00010515"/>
    </source>
</evidence>
<feature type="domain" description="Carboxylesterase type B" evidence="8">
    <location>
        <begin position="21"/>
        <end position="529"/>
    </location>
</feature>
<dbReference type="InterPro" id="IPR029058">
    <property type="entry name" value="AB_hydrolase_fold"/>
</dbReference>
<proteinExistence type="inferred from homology"/>
<evidence type="ECO:0000256" key="3">
    <source>
        <dbReference type="ARBA" id="ARBA00022487"/>
    </source>
</evidence>
<evidence type="ECO:0000256" key="1">
    <source>
        <dbReference type="ARBA" id="ARBA00005964"/>
    </source>
</evidence>
<accession>A0A1B6FLE1</accession>
<feature type="chain" id="PRO_5008447221" description="Carboxylic ester hydrolase" evidence="6">
    <location>
        <begin position="22"/>
        <end position="582"/>
    </location>
</feature>
<feature type="transmembrane region" description="Helical" evidence="7">
    <location>
        <begin position="565"/>
        <end position="581"/>
    </location>
</feature>
<comment type="similarity">
    <text evidence="2">Belongs to the 'GDXG' lipolytic enzyme family.</text>
</comment>
<dbReference type="PROSITE" id="PS01173">
    <property type="entry name" value="LIPASE_GDXG_HIS"/>
    <property type="match status" value="1"/>
</dbReference>
<sequence length="582" mass="65651">MVICVLLLSSLLLYLKVCVNSAIVNTKNGALNGTVLTMDRGKNIYTFLGVPYAEPPVGESRFKEPQPLISKWDGVRSAQENSPSCIQYNYYFKNDAGKTRGKEDCLYMNIYTPSISNSSNLDVVVYMHGGGFMFGSGSGYTADYILDRYDIVFITVNYRLGPFGFLSTGDEVIPGNNGLKDQVQALLWIQENIEHFGGDKSRVTITGLSAGGASVHLHYFSPLSRNLFHRGISVSGSAFCPWVFAENSRMKANMLADSIQCPTNDSNSLLECLRRKPAESILLHLEDLFTPWYFNPFSPFGVVVEKESSRAFLSKHPYELLSEGNVKDAPWLTSVTSDEGLYPAATFITNNDLLRDLDRNWNKIAPHLLDYNYTVPTDELDYVSQRIRNYYLGNHSIDSDNKGDLVRMMSDRLFVVDIDRAARLQAVATKSPVYFYYFTYRGKYSISSLFCSCKDNLGVSHADDLLYLLKIRLFTPETDEDKEMVNVMVDMWMSFIQSGVPSLGPQVPWTPVSPTGERLSYLLISSPHNSTLTSSVNLGNREFWDSLPFADLKLFQKSGCRNLEVRFPVFLTFIFLFLLFLM</sequence>
<dbReference type="PROSITE" id="PS00122">
    <property type="entry name" value="CARBOXYLESTERASE_B_1"/>
    <property type="match status" value="1"/>
</dbReference>
<name>A0A1B6FLE1_9HEMI</name>
<keyword evidence="7" id="KW-0812">Transmembrane</keyword>
<keyword evidence="4 6" id="KW-0378">Hydrolase</keyword>
<dbReference type="PANTHER" id="PTHR43142">
    <property type="entry name" value="CARBOXYLIC ESTER HYDROLASE"/>
    <property type="match status" value="1"/>
</dbReference>
<feature type="signal peptide" evidence="6">
    <location>
        <begin position="1"/>
        <end position="21"/>
    </location>
</feature>
<evidence type="ECO:0000256" key="4">
    <source>
        <dbReference type="ARBA" id="ARBA00022801"/>
    </source>
</evidence>
<dbReference type="GO" id="GO:0052689">
    <property type="term" value="F:carboxylic ester hydrolase activity"/>
    <property type="evidence" value="ECO:0007669"/>
    <property type="project" value="UniProtKB-KW"/>
</dbReference>
<keyword evidence="7" id="KW-1133">Transmembrane helix</keyword>
<dbReference type="InterPro" id="IPR002168">
    <property type="entry name" value="Lipase_GDXG_HIS_AS"/>
</dbReference>
<dbReference type="Gene3D" id="3.40.50.1820">
    <property type="entry name" value="alpha/beta hydrolase"/>
    <property type="match status" value="1"/>
</dbReference>
<dbReference type="EMBL" id="GECZ01018764">
    <property type="protein sequence ID" value="JAS51005.1"/>
    <property type="molecule type" value="Transcribed_RNA"/>
</dbReference>
<evidence type="ECO:0000256" key="6">
    <source>
        <dbReference type="RuleBase" id="RU361235"/>
    </source>
</evidence>
<comment type="similarity">
    <text evidence="1 6">Belongs to the type-B carboxylesterase/lipase family.</text>
</comment>
<dbReference type="PROSITE" id="PS50007">
    <property type="entry name" value="PIPLC_X_DOMAIN"/>
    <property type="match status" value="1"/>
</dbReference>
<evidence type="ECO:0000256" key="7">
    <source>
        <dbReference type="SAM" id="Phobius"/>
    </source>
</evidence>
<keyword evidence="7" id="KW-0472">Membrane</keyword>
<dbReference type="AlphaFoldDB" id="A0A1B6FLE1"/>